<dbReference type="EMBL" id="AGWD01000009">
    <property type="protein sequence ID" value="ENN95180.1"/>
    <property type="molecule type" value="Genomic_DNA"/>
</dbReference>
<keyword evidence="1" id="KW-0812">Transmembrane</keyword>
<keyword evidence="1" id="KW-1133">Transmembrane helix</keyword>
<organism evidence="3 4">
    <name type="scientific">Bartonella vinsonii subsp. berkhoffii str. Tweed</name>
    <dbReference type="NCBI Taxonomy" id="1094502"/>
    <lineage>
        <taxon>Bacteria</taxon>
        <taxon>Pseudomonadati</taxon>
        <taxon>Pseudomonadota</taxon>
        <taxon>Alphaproteobacteria</taxon>
        <taxon>Hyphomicrobiales</taxon>
        <taxon>Bartonellaceae</taxon>
        <taxon>Bartonella</taxon>
    </lineage>
</organism>
<evidence type="ECO:0000313" key="4">
    <source>
        <dbReference type="Proteomes" id="UP000014011"/>
    </source>
</evidence>
<keyword evidence="1" id="KW-0472">Membrane</keyword>
<feature type="transmembrane region" description="Helical" evidence="1">
    <location>
        <begin position="87"/>
        <end position="115"/>
    </location>
</feature>
<dbReference type="HOGENOM" id="CLU_163845_0_0_5"/>
<sequence length="125" mass="13719">MVKFKNHVLSVLIAIAFSLSQIVNVHANHFKNCSQKEEISVSVLEKNKKKIINTVALYLPSLNYGSENETITGEKIVKVFEPITLGFFTSLGALGFGFFTGSFLGIITGIIGWAIGKLQITKKTK</sequence>
<evidence type="ECO:0000256" key="1">
    <source>
        <dbReference type="SAM" id="Phobius"/>
    </source>
</evidence>
<proteinExistence type="predicted"/>
<feature type="chain" id="PRO_5004127042" evidence="2">
    <location>
        <begin position="28"/>
        <end position="125"/>
    </location>
</feature>
<reference evidence="3 4" key="1">
    <citation type="journal article" date="2013" name="PLoS Genet.">
        <title>A gene transfer agent and a dynamic repertoire of secretion systems hold the keys to the explosive radiation of the emerging pathogen Bartonella.</title>
        <authorList>
            <person name="Guy L."/>
            <person name="Nystedt B."/>
            <person name="Toft C."/>
            <person name="Zaremba-Niedzwiedzka K."/>
            <person name="Berglund E.C."/>
            <person name="Granberg F."/>
            <person name="Naslund K."/>
            <person name="Eriksson A.S."/>
            <person name="Andersson S.G."/>
        </authorList>
    </citation>
    <scope>NUCLEOTIDE SEQUENCE [LARGE SCALE GENOMIC DNA]</scope>
    <source>
        <strain evidence="3">Tweed</strain>
    </source>
</reference>
<dbReference type="Proteomes" id="UP000014011">
    <property type="component" value="Unassembled WGS sequence"/>
</dbReference>
<name>N6VMS7_BARVB</name>
<feature type="signal peptide" evidence="2">
    <location>
        <begin position="1"/>
        <end position="27"/>
    </location>
</feature>
<dbReference type="PATRIC" id="fig|1094502.3.peg.539"/>
<evidence type="ECO:0000256" key="2">
    <source>
        <dbReference type="SAM" id="SignalP"/>
    </source>
</evidence>
<evidence type="ECO:0000313" key="3">
    <source>
        <dbReference type="EMBL" id="ENN95180.1"/>
    </source>
</evidence>
<accession>N6VMS7</accession>
<comment type="caution">
    <text evidence="3">The sequence shown here is derived from an EMBL/GenBank/DDBJ whole genome shotgun (WGS) entry which is preliminary data.</text>
</comment>
<dbReference type="AlphaFoldDB" id="N6VMS7"/>
<gene>
    <name evidence="3" type="ORF">BVtw_04560</name>
</gene>
<protein>
    <submittedName>
        <fullName evidence="3">Putative membrane protein</fullName>
    </submittedName>
</protein>
<keyword evidence="2" id="KW-0732">Signal</keyword>
<dbReference type="RefSeq" id="WP_010704869.1">
    <property type="nucleotide sequence ID" value="NZ_KB915632.1"/>
</dbReference>